<evidence type="ECO:0000259" key="1">
    <source>
        <dbReference type="PROSITE" id="PS50404"/>
    </source>
</evidence>
<gene>
    <name evidence="2" type="ORF">Q4481_07110</name>
</gene>
<dbReference type="Pfam" id="PF13417">
    <property type="entry name" value="GST_N_3"/>
    <property type="match status" value="1"/>
</dbReference>
<dbReference type="InterPro" id="IPR036249">
    <property type="entry name" value="Thioredoxin-like_sf"/>
</dbReference>
<dbReference type="InterPro" id="IPR050983">
    <property type="entry name" value="GST_Omega/HSP26"/>
</dbReference>
<dbReference type="Proteomes" id="UP001174932">
    <property type="component" value="Unassembled WGS sequence"/>
</dbReference>
<dbReference type="PROSITE" id="PS50404">
    <property type="entry name" value="GST_NTER"/>
    <property type="match status" value="1"/>
</dbReference>
<feature type="domain" description="GST N-terminal" evidence="1">
    <location>
        <begin position="1"/>
        <end position="78"/>
    </location>
</feature>
<reference evidence="2" key="2">
    <citation type="submission" date="2023-07" db="EMBL/GenBank/DDBJ databases">
        <authorList>
            <person name="Shen H."/>
        </authorList>
    </citation>
    <scope>NUCLEOTIDE SEQUENCE</scope>
    <source>
        <strain evidence="2">TNR-22</strain>
    </source>
</reference>
<dbReference type="PANTHER" id="PTHR43968">
    <property type="match status" value="1"/>
</dbReference>
<reference evidence="2" key="1">
    <citation type="journal article" date="2015" name="Int. J. Syst. Evol. Microbiol.">
        <title>Rhizobium alvei sp. nov., isolated from a freshwater river.</title>
        <authorList>
            <person name="Sheu S.Y."/>
            <person name="Huang H.W."/>
            <person name="Young C.C."/>
            <person name="Chen W.M."/>
        </authorList>
    </citation>
    <scope>NUCLEOTIDE SEQUENCE</scope>
    <source>
        <strain evidence="2">TNR-22</strain>
    </source>
</reference>
<dbReference type="RefSeq" id="WP_304375634.1">
    <property type="nucleotide sequence ID" value="NZ_JAUOZU010000006.1"/>
</dbReference>
<dbReference type="Gene3D" id="3.40.30.10">
    <property type="entry name" value="Glutaredoxin"/>
    <property type="match status" value="1"/>
</dbReference>
<organism evidence="2 3">
    <name type="scientific">Rhizobium alvei</name>
    <dbReference type="NCBI Taxonomy" id="1132659"/>
    <lineage>
        <taxon>Bacteria</taxon>
        <taxon>Pseudomonadati</taxon>
        <taxon>Pseudomonadota</taxon>
        <taxon>Alphaproteobacteria</taxon>
        <taxon>Hyphomicrobiales</taxon>
        <taxon>Rhizobiaceae</taxon>
        <taxon>Rhizobium/Agrobacterium group</taxon>
        <taxon>Rhizobium</taxon>
    </lineage>
</organism>
<dbReference type="EMBL" id="JAUOZU010000006">
    <property type="protein sequence ID" value="MDO6963721.1"/>
    <property type="molecule type" value="Genomic_DNA"/>
</dbReference>
<sequence>MKILCSPASPYSAKVRMAARYLDFPATSEMVKTDEKPDLLIANNPLGRIPVLVPDEGKAIYDSVVIMQYMNRQSKGRLYPRNAEKRTEAEVLEALCDGIIDSLIAIIYERRYRPEETIHQGWIDRHWEKVTRGLDYINDNMPKTGKALHGGHFALAALIGYLDLRFAGQWEKGRRKLKAWPQKFERFFPDYVALKPQA</sequence>
<keyword evidence="3" id="KW-1185">Reference proteome</keyword>
<evidence type="ECO:0000313" key="3">
    <source>
        <dbReference type="Proteomes" id="UP001174932"/>
    </source>
</evidence>
<dbReference type="CDD" id="cd03205">
    <property type="entry name" value="GST_C_6"/>
    <property type="match status" value="1"/>
</dbReference>
<dbReference type="Gene3D" id="1.20.1050.10">
    <property type="match status" value="1"/>
</dbReference>
<protein>
    <submittedName>
        <fullName evidence="2">Glutathione S-transferase family protein</fullName>
    </submittedName>
</protein>
<dbReference type="InterPro" id="IPR004045">
    <property type="entry name" value="Glutathione_S-Trfase_N"/>
</dbReference>
<dbReference type="SUPFAM" id="SSF47616">
    <property type="entry name" value="GST C-terminal domain-like"/>
    <property type="match status" value="1"/>
</dbReference>
<dbReference type="InterPro" id="IPR036282">
    <property type="entry name" value="Glutathione-S-Trfase_C_sf"/>
</dbReference>
<comment type="caution">
    <text evidence="2">The sequence shown here is derived from an EMBL/GenBank/DDBJ whole genome shotgun (WGS) entry which is preliminary data.</text>
</comment>
<proteinExistence type="predicted"/>
<name>A0ABT8YJ49_9HYPH</name>
<dbReference type="SUPFAM" id="SSF52833">
    <property type="entry name" value="Thioredoxin-like"/>
    <property type="match status" value="1"/>
</dbReference>
<accession>A0ABT8YJ49</accession>
<evidence type="ECO:0000313" key="2">
    <source>
        <dbReference type="EMBL" id="MDO6963721.1"/>
    </source>
</evidence>
<dbReference type="PANTHER" id="PTHR43968:SF6">
    <property type="entry name" value="GLUTATHIONE S-TRANSFERASE OMEGA"/>
    <property type="match status" value="1"/>
</dbReference>